<keyword evidence="12" id="KW-1185">Reference proteome</keyword>
<sequence>MDTPRSEEDTTEQIVQKNIAKWQDVNRPLAPLTEEQMDIVYQIEDSIKYMFYKQDSQKLTNVKDDVIYTQNDFIKWMVKVENQIKDENDTNSYVHYDKLHKQSKDCHELYNFTNNVINVLHELETKYKQVTTKTDSMHILSEELMRHQTQLKDKKKNIQEKLYYFNLYQSVHDNINLHPTNINSNEFCNMLDEIDKALIYLNNHQSFKEAYSYRIKYENLLTTALQNILKTVTHVITVATSQVLNLDNKSLLNLEAKTASPNIDSAFSFYYGKFQNAANKISVVMNHIEKKIEENDMYKRTLIDCQKAYFSQRAPIMMAAVLKALVDLKNKHKNDHSILFRSAGLFVIKVCQDEAACFHYFFNRPSPQLDDYLGTVCQNLYDVLRPSLISINHLEVLTELCTILKQMLNDQIQNNVALDQFVETIKQLVQDVEERLVFRANIFFQHDLLKYDPSPGDLAYPEKLQQMENIAEEISDRRSDSRTSSISVDLQDAVNLNTNYVGQFRSYTGNSPADLHGMWYPTVKRTLVCLSRLYFCLDREIFQGLAQEALIICTATINAAAEKITLKKTVLDGKLFQIK</sequence>
<comment type="subcellular location">
    <subcellularLocation>
        <location evidence="1">Golgi apparatus membrane</location>
        <topology evidence="1">Peripheral membrane protein</topology>
    </subcellularLocation>
</comment>
<evidence type="ECO:0000259" key="9">
    <source>
        <dbReference type="Pfam" id="PF04136"/>
    </source>
</evidence>
<accession>A0A0T6AXW3</accession>
<dbReference type="OrthoDB" id="296793at2759"/>
<evidence type="ECO:0000256" key="4">
    <source>
        <dbReference type="ARBA" id="ARBA00022448"/>
    </source>
</evidence>
<evidence type="ECO:0000256" key="8">
    <source>
        <dbReference type="ARBA" id="ARBA00031339"/>
    </source>
</evidence>
<dbReference type="PANTHER" id="PTHR13302:SF8">
    <property type="entry name" value="CONSERVED OLIGOMERIC GOLGI COMPLEX SUBUNIT 3"/>
    <property type="match status" value="1"/>
</dbReference>
<keyword evidence="6" id="KW-0333">Golgi apparatus</keyword>
<evidence type="ECO:0000256" key="5">
    <source>
        <dbReference type="ARBA" id="ARBA00022927"/>
    </source>
</evidence>
<dbReference type="Pfam" id="PF04136">
    <property type="entry name" value="COG3_N"/>
    <property type="match status" value="1"/>
</dbReference>
<dbReference type="PANTHER" id="PTHR13302">
    <property type="entry name" value="CONSERVED OLIGOMERIC GOLGI COMPLEX COMPONENT 3"/>
    <property type="match status" value="1"/>
</dbReference>
<evidence type="ECO:0000259" key="10">
    <source>
        <dbReference type="Pfam" id="PF20671"/>
    </source>
</evidence>
<dbReference type="InterPro" id="IPR048320">
    <property type="entry name" value="COG3_N"/>
</dbReference>
<evidence type="ECO:0000256" key="7">
    <source>
        <dbReference type="ARBA" id="ARBA00023136"/>
    </source>
</evidence>
<evidence type="ECO:0000256" key="3">
    <source>
        <dbReference type="ARBA" id="ARBA00020976"/>
    </source>
</evidence>
<keyword evidence="4" id="KW-0813">Transport</keyword>
<evidence type="ECO:0000313" key="11">
    <source>
        <dbReference type="EMBL" id="KRT79928.1"/>
    </source>
</evidence>
<name>A0A0T6AXW3_9SCAR</name>
<proteinExistence type="inferred from homology"/>
<dbReference type="AlphaFoldDB" id="A0A0T6AXW3"/>
<comment type="caution">
    <text evidence="11">The sequence shown here is derived from an EMBL/GenBank/DDBJ whole genome shotgun (WGS) entry which is preliminary data.</text>
</comment>
<dbReference type="InterPro" id="IPR048685">
    <property type="entry name" value="COG3_C"/>
</dbReference>
<feature type="domain" description="Conserved oligomeric Golgi complex subunit 3 C-terminal" evidence="10">
    <location>
        <begin position="268"/>
        <end position="579"/>
    </location>
</feature>
<dbReference type="GO" id="GO:0007030">
    <property type="term" value="P:Golgi organization"/>
    <property type="evidence" value="ECO:0007669"/>
    <property type="project" value="TreeGrafter"/>
</dbReference>
<dbReference type="GO" id="GO:0005801">
    <property type="term" value="C:cis-Golgi network"/>
    <property type="evidence" value="ECO:0007669"/>
    <property type="project" value="InterPro"/>
</dbReference>
<keyword evidence="5" id="KW-0653">Protein transport</keyword>
<dbReference type="EMBL" id="LJIG01022559">
    <property type="protein sequence ID" value="KRT79928.1"/>
    <property type="molecule type" value="Genomic_DNA"/>
</dbReference>
<feature type="non-terminal residue" evidence="11">
    <location>
        <position position="579"/>
    </location>
</feature>
<dbReference type="Pfam" id="PF20671">
    <property type="entry name" value="COG3_C"/>
    <property type="match status" value="1"/>
</dbReference>
<evidence type="ECO:0000256" key="1">
    <source>
        <dbReference type="ARBA" id="ARBA00004395"/>
    </source>
</evidence>
<organism evidence="11 12">
    <name type="scientific">Oryctes borbonicus</name>
    <dbReference type="NCBI Taxonomy" id="1629725"/>
    <lineage>
        <taxon>Eukaryota</taxon>
        <taxon>Metazoa</taxon>
        <taxon>Ecdysozoa</taxon>
        <taxon>Arthropoda</taxon>
        <taxon>Hexapoda</taxon>
        <taxon>Insecta</taxon>
        <taxon>Pterygota</taxon>
        <taxon>Neoptera</taxon>
        <taxon>Endopterygota</taxon>
        <taxon>Coleoptera</taxon>
        <taxon>Polyphaga</taxon>
        <taxon>Scarabaeiformia</taxon>
        <taxon>Scarabaeidae</taxon>
        <taxon>Dynastinae</taxon>
        <taxon>Oryctes</taxon>
    </lineage>
</organism>
<dbReference type="GO" id="GO:0006886">
    <property type="term" value="P:intracellular protein transport"/>
    <property type="evidence" value="ECO:0007669"/>
    <property type="project" value="InterPro"/>
</dbReference>
<feature type="domain" description="Conserved oligomeric Golgi complex subunit 3 N-terminal" evidence="9">
    <location>
        <begin position="95"/>
        <end position="236"/>
    </location>
</feature>
<dbReference type="InterPro" id="IPR016159">
    <property type="entry name" value="Cullin_repeat-like_dom_sf"/>
</dbReference>
<keyword evidence="7" id="KW-0472">Membrane</keyword>
<evidence type="ECO:0000256" key="2">
    <source>
        <dbReference type="ARBA" id="ARBA00009936"/>
    </source>
</evidence>
<gene>
    <name evidence="11" type="ORF">AMK59_7092</name>
</gene>
<comment type="similarity">
    <text evidence="2">Belongs to the COG3 family.</text>
</comment>
<reference evidence="11 12" key="1">
    <citation type="submission" date="2015-09" db="EMBL/GenBank/DDBJ databases">
        <title>Draft genome of the scarab beetle Oryctes borbonicus.</title>
        <authorList>
            <person name="Meyer J.M."/>
            <person name="Markov G.V."/>
            <person name="Baskaran P."/>
            <person name="Herrmann M."/>
            <person name="Sommer R.J."/>
            <person name="Roedelsperger C."/>
        </authorList>
    </citation>
    <scope>NUCLEOTIDE SEQUENCE [LARGE SCALE GENOMIC DNA]</scope>
    <source>
        <strain evidence="11">OB123</strain>
        <tissue evidence="11">Whole animal</tissue>
    </source>
</reference>
<dbReference type="GO" id="GO:0017119">
    <property type="term" value="C:Golgi transport complex"/>
    <property type="evidence" value="ECO:0007669"/>
    <property type="project" value="TreeGrafter"/>
</dbReference>
<evidence type="ECO:0000313" key="12">
    <source>
        <dbReference type="Proteomes" id="UP000051574"/>
    </source>
</evidence>
<dbReference type="GO" id="GO:0006891">
    <property type="term" value="P:intra-Golgi vesicle-mediated transport"/>
    <property type="evidence" value="ECO:0007669"/>
    <property type="project" value="TreeGrafter"/>
</dbReference>
<dbReference type="GO" id="GO:0000139">
    <property type="term" value="C:Golgi membrane"/>
    <property type="evidence" value="ECO:0007669"/>
    <property type="project" value="UniProtKB-SubCell"/>
</dbReference>
<dbReference type="SUPFAM" id="SSF74788">
    <property type="entry name" value="Cullin repeat-like"/>
    <property type="match status" value="1"/>
</dbReference>
<dbReference type="Proteomes" id="UP000051574">
    <property type="component" value="Unassembled WGS sequence"/>
</dbReference>
<dbReference type="InterPro" id="IPR007265">
    <property type="entry name" value="COG_su3"/>
</dbReference>
<protein>
    <recommendedName>
        <fullName evidence="3">Conserved oligomeric Golgi complex subunit 3</fullName>
    </recommendedName>
    <alternativeName>
        <fullName evidence="8">Component of oligomeric Golgi complex 3</fullName>
    </alternativeName>
</protein>
<evidence type="ECO:0000256" key="6">
    <source>
        <dbReference type="ARBA" id="ARBA00023034"/>
    </source>
</evidence>